<evidence type="ECO:0000256" key="9">
    <source>
        <dbReference type="SAM" id="SignalP"/>
    </source>
</evidence>
<dbReference type="GO" id="GO:0005886">
    <property type="term" value="C:plasma membrane"/>
    <property type="evidence" value="ECO:0007669"/>
    <property type="project" value="UniProtKB-SubCell"/>
</dbReference>
<sequence length="523" mass="56434">MKFLFKAIVLLLAAATPAFAETKKGVSLDHVFEPISNFLTGFIFYKVHLFGNDWSLIVCLLISAGLFCTCYLGFINIRGFKHAVRLAKGDYIDDHAAGEVSHFGALCSAISGTVGMSNIAGVPIAIMIGGPGAIFWMMFAAFIGMSAKFTECTLATKYRTYKEDGTVKGGPMYYLSQGLAARGMEGLGKFVGKFYAWGLVLGCLGIGNLFQSNQIYNQLKTMCNNEGAIMHLGWLVGLIGAVIVGIVIIGGMKRIASMATRIVPVMVFTYLALVAMVLLLNGSFILPAIKLIIADAFTAKAAGGGIAAAMMIGFQRAAFSNECGLGTAAIAHSAVQTDEPVTEGFVSMIEPFIDTIVVQFATALVVVTTMIAVPEYVNMGLQGMPMSSWAFERHFSFAVYPLTFAAILFGFTCAVSWAYYGLKAFEYIVGEDPKLGLGYNIFYCLVYWSGAMINLKYVVNIADALIFVVCIPNIIGLYIMAPEVKEELNNYLARLNSGKILSSREKRKLVATKASKPAMATSR</sequence>
<keyword evidence="6 8" id="KW-1133">Transmembrane helix</keyword>
<feature type="chain" id="PRO_5020841336" evidence="9">
    <location>
        <begin position="21"/>
        <end position="523"/>
    </location>
</feature>
<dbReference type="Pfam" id="PF01235">
    <property type="entry name" value="Na_Ala_symp"/>
    <property type="match status" value="1"/>
</dbReference>
<keyword evidence="9" id="KW-0732">Signal</keyword>
<keyword evidence="8" id="KW-0769">Symport</keyword>
<feature type="transmembrane region" description="Helical" evidence="8">
    <location>
        <begin position="54"/>
        <end position="75"/>
    </location>
</feature>
<dbReference type="EMBL" id="CAADHO010000001">
    <property type="protein sequence ID" value="VFQ42459.1"/>
    <property type="molecule type" value="Genomic_DNA"/>
</dbReference>
<feature type="transmembrane region" description="Helical" evidence="8">
    <location>
        <begin position="124"/>
        <end position="145"/>
    </location>
</feature>
<comment type="subcellular location">
    <subcellularLocation>
        <location evidence="1 8">Cell membrane</location>
        <topology evidence="1 8">Multi-pass membrane protein</topology>
    </subcellularLocation>
</comment>
<comment type="similarity">
    <text evidence="2 8">Belongs to the alanine or glycine:cation symporter (AGCS) (TC 2.A.25) family.</text>
</comment>
<accession>A0A4U8YHL7</accession>
<feature type="transmembrane region" description="Helical" evidence="8">
    <location>
        <begin position="258"/>
        <end position="280"/>
    </location>
</feature>
<keyword evidence="7 8" id="KW-0472">Membrane</keyword>
<feature type="transmembrane region" description="Helical" evidence="8">
    <location>
        <begin position="232"/>
        <end position="252"/>
    </location>
</feature>
<evidence type="ECO:0000256" key="1">
    <source>
        <dbReference type="ARBA" id="ARBA00004651"/>
    </source>
</evidence>
<gene>
    <name evidence="10" type="ORF">MSL71_770</name>
</gene>
<proteinExistence type="inferred from homology"/>
<keyword evidence="3 8" id="KW-0813">Transport</keyword>
<dbReference type="RefSeq" id="WP_180136712.1">
    <property type="nucleotide sequence ID" value="NZ_CAADHO010000001.1"/>
</dbReference>
<evidence type="ECO:0000256" key="5">
    <source>
        <dbReference type="ARBA" id="ARBA00022692"/>
    </source>
</evidence>
<keyword evidence="11" id="KW-1185">Reference proteome</keyword>
<name>A0A4U8YHL7_9BACT</name>
<dbReference type="AlphaFoldDB" id="A0A4U8YHL7"/>
<reference evidence="10 11" key="1">
    <citation type="submission" date="2019-03" db="EMBL/GenBank/DDBJ databases">
        <authorList>
            <person name="Nijsse B."/>
        </authorList>
    </citation>
    <scope>NUCLEOTIDE SEQUENCE [LARGE SCALE GENOMIC DNA]</scope>
    <source>
        <strain evidence="10">Desulfoluna butyratoxydans MSL71</strain>
    </source>
</reference>
<evidence type="ECO:0000256" key="8">
    <source>
        <dbReference type="RuleBase" id="RU363064"/>
    </source>
</evidence>
<feature type="transmembrane region" description="Helical" evidence="8">
    <location>
        <begin position="464"/>
        <end position="481"/>
    </location>
</feature>
<dbReference type="GO" id="GO:0005283">
    <property type="term" value="F:amino acid:sodium symporter activity"/>
    <property type="evidence" value="ECO:0007669"/>
    <property type="project" value="InterPro"/>
</dbReference>
<feature type="transmembrane region" description="Helical" evidence="8">
    <location>
        <begin position="356"/>
        <end position="377"/>
    </location>
</feature>
<protein>
    <submittedName>
        <fullName evidence="10">Sodium:alanine symporter</fullName>
    </submittedName>
</protein>
<evidence type="ECO:0000256" key="2">
    <source>
        <dbReference type="ARBA" id="ARBA00009261"/>
    </source>
</evidence>
<dbReference type="PANTHER" id="PTHR30330">
    <property type="entry name" value="AGSS FAMILY TRANSPORTER, SODIUM-ALANINE"/>
    <property type="match status" value="1"/>
</dbReference>
<keyword evidence="4 8" id="KW-1003">Cell membrane</keyword>
<organism evidence="10 11">
    <name type="scientific">Desulfoluna butyratoxydans</name>
    <dbReference type="NCBI Taxonomy" id="231438"/>
    <lineage>
        <taxon>Bacteria</taxon>
        <taxon>Pseudomonadati</taxon>
        <taxon>Thermodesulfobacteriota</taxon>
        <taxon>Desulfobacteria</taxon>
        <taxon>Desulfobacterales</taxon>
        <taxon>Desulfolunaceae</taxon>
        <taxon>Desulfoluna</taxon>
    </lineage>
</organism>
<dbReference type="PANTHER" id="PTHR30330:SF3">
    <property type="entry name" value="TRANSCRIPTIONAL REGULATOR, LRP FAMILY"/>
    <property type="match status" value="1"/>
</dbReference>
<evidence type="ECO:0000256" key="7">
    <source>
        <dbReference type="ARBA" id="ARBA00023136"/>
    </source>
</evidence>
<feature type="signal peptide" evidence="9">
    <location>
        <begin position="1"/>
        <end position="20"/>
    </location>
</feature>
<evidence type="ECO:0000256" key="3">
    <source>
        <dbReference type="ARBA" id="ARBA00022448"/>
    </source>
</evidence>
<dbReference type="InterPro" id="IPR001463">
    <property type="entry name" value="Na/Ala_symport"/>
</dbReference>
<feature type="transmembrane region" description="Helical" evidence="8">
    <location>
        <begin position="194"/>
        <end position="211"/>
    </location>
</feature>
<keyword evidence="5 8" id="KW-0812">Transmembrane</keyword>
<evidence type="ECO:0000313" key="11">
    <source>
        <dbReference type="Proteomes" id="UP000507962"/>
    </source>
</evidence>
<dbReference type="PRINTS" id="PR00175">
    <property type="entry name" value="NAALASMPORT"/>
</dbReference>
<dbReference type="Proteomes" id="UP000507962">
    <property type="component" value="Unassembled WGS sequence"/>
</dbReference>
<evidence type="ECO:0000256" key="4">
    <source>
        <dbReference type="ARBA" id="ARBA00022475"/>
    </source>
</evidence>
<dbReference type="NCBIfam" id="TIGR00835">
    <property type="entry name" value="agcS"/>
    <property type="match status" value="1"/>
</dbReference>
<feature type="transmembrane region" description="Helical" evidence="8">
    <location>
        <begin position="292"/>
        <end position="312"/>
    </location>
</feature>
<evidence type="ECO:0000313" key="10">
    <source>
        <dbReference type="EMBL" id="VFQ42459.1"/>
    </source>
</evidence>
<feature type="transmembrane region" description="Helical" evidence="8">
    <location>
        <begin position="397"/>
        <end position="420"/>
    </location>
</feature>
<evidence type="ECO:0000256" key="6">
    <source>
        <dbReference type="ARBA" id="ARBA00022989"/>
    </source>
</evidence>
<feature type="transmembrane region" description="Helical" evidence="8">
    <location>
        <begin position="440"/>
        <end position="457"/>
    </location>
</feature>